<evidence type="ECO:0000256" key="2">
    <source>
        <dbReference type="ARBA" id="ARBA00023125"/>
    </source>
</evidence>
<dbReference type="PANTHER" id="PTHR46797:SF23">
    <property type="entry name" value="HTH-TYPE TRANSCRIPTIONAL REGULATOR SUTR"/>
    <property type="match status" value="1"/>
</dbReference>
<dbReference type="GO" id="GO:0003677">
    <property type="term" value="F:DNA binding"/>
    <property type="evidence" value="ECO:0007669"/>
    <property type="project" value="UniProtKB-KW"/>
</dbReference>
<dbReference type="GO" id="GO:0003700">
    <property type="term" value="F:DNA-binding transcription factor activity"/>
    <property type="evidence" value="ECO:0007669"/>
    <property type="project" value="TreeGrafter"/>
</dbReference>
<dbReference type="PANTHER" id="PTHR46797">
    <property type="entry name" value="HTH-TYPE TRANSCRIPTIONAL REGULATOR"/>
    <property type="match status" value="1"/>
</dbReference>
<evidence type="ECO:0000313" key="4">
    <source>
        <dbReference type="EMBL" id="ASD54064.1"/>
    </source>
</evidence>
<accession>A0A218MAU2</accession>
<keyword evidence="4" id="KW-0614">Plasmid</keyword>
<geneLocation type="plasmid" evidence="4">
    <name>p14057A</name>
</geneLocation>
<evidence type="ECO:0000256" key="1">
    <source>
        <dbReference type="ARBA" id="ARBA00023015"/>
    </source>
</evidence>
<dbReference type="AlphaFoldDB" id="A0A218MAU2"/>
<dbReference type="EMBL" id="KY296095">
    <property type="protein sequence ID" value="ASD54064.1"/>
    <property type="molecule type" value="Genomic_DNA"/>
</dbReference>
<dbReference type="InterPro" id="IPR010982">
    <property type="entry name" value="Lambda_DNA-bd_dom_sf"/>
</dbReference>
<dbReference type="SUPFAM" id="SSF47413">
    <property type="entry name" value="lambda repressor-like DNA-binding domains"/>
    <property type="match status" value="1"/>
</dbReference>
<dbReference type="GO" id="GO:0005829">
    <property type="term" value="C:cytosol"/>
    <property type="evidence" value="ECO:0007669"/>
    <property type="project" value="TreeGrafter"/>
</dbReference>
<dbReference type="Gene3D" id="1.10.260.40">
    <property type="entry name" value="lambda repressor-like DNA-binding domains"/>
    <property type="match status" value="1"/>
</dbReference>
<sequence length="115" mass="12852">MDTLRKSIGAKIKAFRTARSLTQDELASVVETDSVSVSRYERGVSTPSVEQLLKIARALNVTPGELLPVDQDLDRERLIALRRDLAEKALKIESTTALEQLNRLADSFLLDRKKS</sequence>
<evidence type="ECO:0000256" key="3">
    <source>
        <dbReference type="ARBA" id="ARBA00023163"/>
    </source>
</evidence>
<keyword evidence="1" id="KW-0805">Transcription regulation</keyword>
<dbReference type="RefSeq" id="WP_023131924.1">
    <property type="nucleotide sequence ID" value="NZ_CABIOR010000040.1"/>
</dbReference>
<protein>
    <submittedName>
        <fullName evidence="4">Transcriptional regulator</fullName>
    </submittedName>
</protein>
<reference evidence="4" key="1">
    <citation type="journal article" date="2018" name="Virulence">
        <title>Coexistence of two novel resistance plasmids, blaKPC-2-carrying p14057A and tetA(A) -carrying p14057B, in Pseudomonas aeruginosa.</title>
        <authorList>
            <person name="Shi L."/>
            <person name="Liang Q."/>
            <person name="Feng J."/>
            <person name="Zhan Z."/>
            <person name="Zhao Y."/>
            <person name="Yang W."/>
            <person name="Yang H."/>
            <person name="Chen Y."/>
            <person name="Huang M."/>
            <person name="Tong Y."/>
            <person name="Li X."/>
            <person name="Yin Z."/>
            <person name="Wang J."/>
            <person name="Zhou D."/>
        </authorList>
    </citation>
    <scope>NUCLEOTIDE SEQUENCE</scope>
    <source>
        <plasmid evidence="4">p14057A</plasmid>
    </source>
</reference>
<dbReference type="InterPro" id="IPR001387">
    <property type="entry name" value="Cro/C1-type_HTH"/>
</dbReference>
<dbReference type="InterPro" id="IPR050807">
    <property type="entry name" value="TransReg_Diox_bact_type"/>
</dbReference>
<proteinExistence type="predicted"/>
<dbReference type="Pfam" id="PF01381">
    <property type="entry name" value="HTH_3"/>
    <property type="match status" value="1"/>
</dbReference>
<dbReference type="PROSITE" id="PS50943">
    <property type="entry name" value="HTH_CROC1"/>
    <property type="match status" value="1"/>
</dbReference>
<keyword evidence="3" id="KW-0804">Transcription</keyword>
<keyword evidence="2" id="KW-0238">DNA-binding</keyword>
<dbReference type="CDD" id="cd00093">
    <property type="entry name" value="HTH_XRE"/>
    <property type="match status" value="1"/>
</dbReference>
<organism evidence="4">
    <name type="scientific">Pseudomonas aeruginosa</name>
    <dbReference type="NCBI Taxonomy" id="287"/>
    <lineage>
        <taxon>Bacteria</taxon>
        <taxon>Pseudomonadati</taxon>
        <taxon>Pseudomonadota</taxon>
        <taxon>Gammaproteobacteria</taxon>
        <taxon>Pseudomonadales</taxon>
        <taxon>Pseudomonadaceae</taxon>
        <taxon>Pseudomonas</taxon>
    </lineage>
</organism>
<dbReference type="SMART" id="SM00530">
    <property type="entry name" value="HTH_XRE"/>
    <property type="match status" value="1"/>
</dbReference>
<name>A0A218MAU2_PSEAI</name>